<dbReference type="AlphaFoldDB" id="A0A9X4M1W1"/>
<sequence length="180" mass="19575">MAIKRLNHAVLFVGDLERSLAFYREVLGFRVLPGGFAGAAFLQAPGSANDHDLGLFQSPHTDARSASGQVGLYHLAWEVDTLTDLADMRRRLELAGALTGASNHGSTKALYARDPDGIEFEVCWLVPDKHVLDELVPGMPPTRPLDIRAEIERYGADTPSGPRTDFGVWEQLFASRSGGS</sequence>
<evidence type="ECO:0000313" key="3">
    <source>
        <dbReference type="Proteomes" id="UP001152755"/>
    </source>
</evidence>
<proteinExistence type="predicted"/>
<accession>A0A9X4M1W1</accession>
<dbReference type="PROSITE" id="PS51819">
    <property type="entry name" value="VOC"/>
    <property type="match status" value="1"/>
</dbReference>
<dbReference type="PANTHER" id="PTHR43279:SF1">
    <property type="entry name" value="CATECHOL-2,3-DIOXYGENASE"/>
    <property type="match status" value="1"/>
</dbReference>
<dbReference type="EMBL" id="JANRHA010000007">
    <property type="protein sequence ID" value="MDG3015317.1"/>
    <property type="molecule type" value="Genomic_DNA"/>
</dbReference>
<organism evidence="2 3">
    <name type="scientific">Speluncibacter jeojiensis</name>
    <dbReference type="NCBI Taxonomy" id="2710754"/>
    <lineage>
        <taxon>Bacteria</taxon>
        <taxon>Bacillati</taxon>
        <taxon>Actinomycetota</taxon>
        <taxon>Actinomycetes</taxon>
        <taxon>Mycobacteriales</taxon>
        <taxon>Speluncibacteraceae</taxon>
        <taxon>Speluncibacter</taxon>
    </lineage>
</organism>
<dbReference type="Proteomes" id="UP001152755">
    <property type="component" value="Unassembled WGS sequence"/>
</dbReference>
<keyword evidence="3" id="KW-1185">Reference proteome</keyword>
<dbReference type="InterPro" id="IPR004360">
    <property type="entry name" value="Glyas_Fos-R_dOase_dom"/>
</dbReference>
<dbReference type="Pfam" id="PF00903">
    <property type="entry name" value="Glyoxalase"/>
    <property type="match status" value="1"/>
</dbReference>
<dbReference type="SUPFAM" id="SSF54593">
    <property type="entry name" value="Glyoxalase/Bleomycin resistance protein/Dihydroxybiphenyl dioxygenase"/>
    <property type="match status" value="1"/>
</dbReference>
<dbReference type="Gene3D" id="3.10.180.10">
    <property type="entry name" value="2,3-Dihydroxybiphenyl 1,2-Dioxygenase, domain 1"/>
    <property type="match status" value="1"/>
</dbReference>
<name>A0A9X4M1W1_9ACTN</name>
<dbReference type="PANTHER" id="PTHR43279">
    <property type="entry name" value="CATECHOL-2,3-DIOXYGENASE"/>
    <property type="match status" value="1"/>
</dbReference>
<reference evidence="2" key="1">
    <citation type="submission" date="2022-08" db="EMBL/GenBank/DDBJ databases">
        <title>Genome analysis of Corynebacteriales strain.</title>
        <authorList>
            <person name="Lee S.D."/>
        </authorList>
    </citation>
    <scope>NUCLEOTIDE SEQUENCE</scope>
    <source>
        <strain evidence="2">D3-21</strain>
    </source>
</reference>
<feature type="domain" description="VOC" evidence="1">
    <location>
        <begin position="5"/>
        <end position="125"/>
    </location>
</feature>
<evidence type="ECO:0000313" key="2">
    <source>
        <dbReference type="EMBL" id="MDG3015317.1"/>
    </source>
</evidence>
<dbReference type="RefSeq" id="WP_332520019.1">
    <property type="nucleotide sequence ID" value="NZ_JANRHA010000007.1"/>
</dbReference>
<dbReference type="InterPro" id="IPR037523">
    <property type="entry name" value="VOC_core"/>
</dbReference>
<protein>
    <submittedName>
        <fullName evidence="2">VOC family protein</fullName>
    </submittedName>
</protein>
<evidence type="ECO:0000259" key="1">
    <source>
        <dbReference type="PROSITE" id="PS51819"/>
    </source>
</evidence>
<dbReference type="InterPro" id="IPR029068">
    <property type="entry name" value="Glyas_Bleomycin-R_OHBP_Dase"/>
</dbReference>
<gene>
    <name evidence="2" type="ORF">NVS88_12235</name>
</gene>
<comment type="caution">
    <text evidence="2">The sequence shown here is derived from an EMBL/GenBank/DDBJ whole genome shotgun (WGS) entry which is preliminary data.</text>
</comment>